<dbReference type="OrthoDB" id="268811at2157"/>
<dbReference type="RefSeq" id="WP_174701737.1">
    <property type="nucleotide sequence ID" value="NZ_JABURA010000001.1"/>
</dbReference>
<protein>
    <submittedName>
        <fullName evidence="3">Uncharacterized protein</fullName>
    </submittedName>
</protein>
<feature type="transmembrane region" description="Helical" evidence="2">
    <location>
        <begin position="165"/>
        <end position="187"/>
    </location>
</feature>
<evidence type="ECO:0000313" key="3">
    <source>
        <dbReference type="EMBL" id="NUB91047.1"/>
    </source>
</evidence>
<proteinExistence type="predicted"/>
<sequence>MVQPQLAQQGQVPDWLQDPIAELVTFLPRLIGALVILFIGWIIGRVAARAVRSLADGIELDRMVLETPLGRILGGTERAVSSAFGSLAKWFVYALAILAAANALAIQLLSEWIATAVSYLPAFIAGLLVIVIGFVVADFVGDIIERTRAAAETVYGNWFANGARMFLYFTAIVIGLDTMGIDVSILYVFARALAWGLAAAVAIGAGVAFGWGGKDYVAENIGRWMGRTATVAPDEEGSSGGRSTGSDRSTGGQSRRSDRDPGSEPGPTDDDDD</sequence>
<dbReference type="AlphaFoldDB" id="A0A8J8KFI2"/>
<dbReference type="Proteomes" id="UP000728647">
    <property type="component" value="Unassembled WGS sequence"/>
</dbReference>
<evidence type="ECO:0000256" key="1">
    <source>
        <dbReference type="SAM" id="MobiDB-lite"/>
    </source>
</evidence>
<feature type="transmembrane region" description="Helical" evidence="2">
    <location>
        <begin position="193"/>
        <end position="213"/>
    </location>
</feature>
<feature type="transmembrane region" description="Helical" evidence="2">
    <location>
        <begin position="20"/>
        <end position="43"/>
    </location>
</feature>
<feature type="transmembrane region" description="Helical" evidence="2">
    <location>
        <begin position="90"/>
        <end position="110"/>
    </location>
</feature>
<feature type="compositionally biased region" description="Low complexity" evidence="1">
    <location>
        <begin position="244"/>
        <end position="254"/>
    </location>
</feature>
<keyword evidence="2" id="KW-0472">Membrane</keyword>
<keyword evidence="2" id="KW-0812">Transmembrane</keyword>
<accession>A0A8J8KFI2</accession>
<dbReference type="InterPro" id="IPR008910">
    <property type="entry name" value="MSC_TM_helix"/>
</dbReference>
<dbReference type="EMBL" id="JABURA010000001">
    <property type="protein sequence ID" value="NUB91047.1"/>
    <property type="molecule type" value="Genomic_DNA"/>
</dbReference>
<evidence type="ECO:0000313" key="4">
    <source>
        <dbReference type="Proteomes" id="UP000728647"/>
    </source>
</evidence>
<feature type="region of interest" description="Disordered" evidence="1">
    <location>
        <begin position="230"/>
        <end position="273"/>
    </location>
</feature>
<evidence type="ECO:0000256" key="2">
    <source>
        <dbReference type="SAM" id="Phobius"/>
    </source>
</evidence>
<dbReference type="Pfam" id="PF05552">
    <property type="entry name" value="MS_channel_1st_1"/>
    <property type="match status" value="2"/>
</dbReference>
<feature type="transmembrane region" description="Helical" evidence="2">
    <location>
        <begin position="122"/>
        <end position="144"/>
    </location>
</feature>
<comment type="caution">
    <text evidence="3">The sequence shown here is derived from an EMBL/GenBank/DDBJ whole genome shotgun (WGS) entry which is preliminary data.</text>
</comment>
<name>A0A8J8KFI2_9EURY</name>
<keyword evidence="2" id="KW-1133">Transmembrane helix</keyword>
<organism evidence="3 4">
    <name type="scientific">Haloterrigena gelatinilytica</name>
    <dbReference type="NCBI Taxonomy" id="2741724"/>
    <lineage>
        <taxon>Archaea</taxon>
        <taxon>Methanobacteriati</taxon>
        <taxon>Methanobacteriota</taxon>
        <taxon>Stenosarchaea group</taxon>
        <taxon>Halobacteria</taxon>
        <taxon>Halobacteriales</taxon>
        <taxon>Natrialbaceae</taxon>
        <taxon>Haloterrigena</taxon>
    </lineage>
</organism>
<reference evidence="3" key="1">
    <citation type="submission" date="2020-06" db="EMBL/GenBank/DDBJ databases">
        <title>Haloterrigena sp. nov., an extremely halophilic archaeon isolated from a saline sediment.</title>
        <authorList>
            <person name="Liu B.-B."/>
        </authorList>
    </citation>
    <scope>NUCLEOTIDE SEQUENCE</scope>
    <source>
        <strain evidence="3">SYSU A121-1</strain>
    </source>
</reference>
<gene>
    <name evidence="3" type="ORF">HT576_08435</name>
</gene>
<dbReference type="Gene3D" id="1.10.287.1260">
    <property type="match status" value="2"/>
</dbReference>